<evidence type="ECO:0000259" key="1">
    <source>
        <dbReference type="Pfam" id="PF18962"/>
    </source>
</evidence>
<keyword evidence="3" id="KW-1185">Reference proteome</keyword>
<reference evidence="2 3" key="1">
    <citation type="submission" date="2015-08" db="EMBL/GenBank/DDBJ databases">
        <title>Complete genome sequence of Rufibacter tibetensis strain 1351t, a radiation-resistant bacterium from tibet plateau.</title>
        <authorList>
            <person name="Dai J."/>
        </authorList>
    </citation>
    <scope>NUCLEOTIDE SEQUENCE [LARGE SCALE GENOMIC DNA]</scope>
    <source>
        <strain evidence="2 3">1351</strain>
    </source>
</reference>
<sequence length="213" mass="23115">MRVLAINECGSEEFTASVVIGDCVGGNPLPVTLSKFEGVSRSGAVELNWSTASEINNDRFEIERSANGKDFQKVGQVKGNGNSSVAIDYTFTDRSATSGTVYYRLKQVDFDNAFEYSKVIAVTHRATANSSAMSVYPNPVTDGNLSVRFQNSVKGNATVRLLDMSGRVLHTQQVGNVESELGMNLRSLNLRPGVYMISVTANGQSTTQRVMVR</sequence>
<dbReference type="Pfam" id="PF18962">
    <property type="entry name" value="Por_Secre_tail"/>
    <property type="match status" value="1"/>
</dbReference>
<dbReference type="PATRIC" id="fig|512763.3.peg.366"/>
<dbReference type="NCBIfam" id="TIGR04183">
    <property type="entry name" value="Por_Secre_tail"/>
    <property type="match status" value="1"/>
</dbReference>
<organism evidence="2 3">
    <name type="scientific">Rufibacter tibetensis</name>
    <dbReference type="NCBI Taxonomy" id="512763"/>
    <lineage>
        <taxon>Bacteria</taxon>
        <taxon>Pseudomonadati</taxon>
        <taxon>Bacteroidota</taxon>
        <taxon>Cytophagia</taxon>
        <taxon>Cytophagales</taxon>
        <taxon>Hymenobacteraceae</taxon>
        <taxon>Rufibacter</taxon>
    </lineage>
</organism>
<dbReference type="EMBL" id="CP012643">
    <property type="protein sequence ID" value="ALJ01122.1"/>
    <property type="molecule type" value="Genomic_DNA"/>
</dbReference>
<evidence type="ECO:0000313" key="3">
    <source>
        <dbReference type="Proteomes" id="UP000061382"/>
    </source>
</evidence>
<dbReference type="InterPro" id="IPR026444">
    <property type="entry name" value="Secre_tail"/>
</dbReference>
<dbReference type="Gene3D" id="2.60.40.10">
    <property type="entry name" value="Immunoglobulins"/>
    <property type="match status" value="1"/>
</dbReference>
<protein>
    <recommendedName>
        <fullName evidence="1">Secretion system C-terminal sorting domain-containing protein</fullName>
    </recommendedName>
</protein>
<dbReference type="InterPro" id="IPR013783">
    <property type="entry name" value="Ig-like_fold"/>
</dbReference>
<dbReference type="Proteomes" id="UP000061382">
    <property type="component" value="Chromosome"/>
</dbReference>
<dbReference type="KEGG" id="rti:DC20_01615"/>
<proteinExistence type="predicted"/>
<name>A0A0P0C795_9BACT</name>
<feature type="domain" description="Secretion system C-terminal sorting" evidence="1">
    <location>
        <begin position="135"/>
        <end position="212"/>
    </location>
</feature>
<gene>
    <name evidence="2" type="ORF">DC20_01615</name>
</gene>
<evidence type="ECO:0000313" key="2">
    <source>
        <dbReference type="EMBL" id="ALJ01122.1"/>
    </source>
</evidence>
<dbReference type="AlphaFoldDB" id="A0A0P0C795"/>
<accession>A0A0P0C795</accession>
<dbReference type="STRING" id="512763.DC20_01615"/>